<dbReference type="GO" id="GO:0016491">
    <property type="term" value="F:oxidoreductase activity"/>
    <property type="evidence" value="ECO:0007669"/>
    <property type="project" value="UniProtKB-KW"/>
</dbReference>
<dbReference type="SUPFAM" id="SSF51735">
    <property type="entry name" value="NAD(P)-binding Rossmann-fold domains"/>
    <property type="match status" value="1"/>
</dbReference>
<dbReference type="InterPro" id="IPR036291">
    <property type="entry name" value="NAD(P)-bd_dom_sf"/>
</dbReference>
<dbReference type="EMBL" id="PXOF01000097">
    <property type="protein sequence ID" value="RGP66113.1"/>
    <property type="molecule type" value="Genomic_DNA"/>
</dbReference>
<dbReference type="PANTHER" id="PTHR43618:SF8">
    <property type="entry name" value="7ALPHA-HYDROXYSTEROID DEHYDROGENASE"/>
    <property type="match status" value="1"/>
</dbReference>
<dbReference type="InterPro" id="IPR002347">
    <property type="entry name" value="SDR_fam"/>
</dbReference>
<dbReference type="Proteomes" id="UP000266152">
    <property type="component" value="Unassembled WGS sequence"/>
</dbReference>
<protein>
    <submittedName>
        <fullName evidence="4">Versicolorin reductase</fullName>
    </submittedName>
</protein>
<organism evidence="4 5">
    <name type="scientific">Fusarium sporotrichioides</name>
    <dbReference type="NCBI Taxonomy" id="5514"/>
    <lineage>
        <taxon>Eukaryota</taxon>
        <taxon>Fungi</taxon>
        <taxon>Dikarya</taxon>
        <taxon>Ascomycota</taxon>
        <taxon>Pezizomycotina</taxon>
        <taxon>Sordariomycetes</taxon>
        <taxon>Hypocreomycetidae</taxon>
        <taxon>Hypocreales</taxon>
        <taxon>Nectriaceae</taxon>
        <taxon>Fusarium</taxon>
    </lineage>
</organism>
<dbReference type="Pfam" id="PF13561">
    <property type="entry name" value="adh_short_C2"/>
    <property type="match status" value="1"/>
</dbReference>
<dbReference type="PRINTS" id="PR00080">
    <property type="entry name" value="SDRFAMILY"/>
</dbReference>
<name>A0A395S129_FUSSP</name>
<keyword evidence="5" id="KW-1185">Reference proteome</keyword>
<comment type="similarity">
    <text evidence="1">Belongs to the short-chain dehydrogenases/reductases (SDR) family.</text>
</comment>
<dbReference type="InterPro" id="IPR052178">
    <property type="entry name" value="Sec_Metab_Biosynth_SDR"/>
</dbReference>
<keyword evidence="3" id="KW-0560">Oxidoreductase</keyword>
<evidence type="ECO:0000256" key="2">
    <source>
        <dbReference type="ARBA" id="ARBA00022857"/>
    </source>
</evidence>
<dbReference type="STRING" id="5514.A0A395S129"/>
<reference evidence="4 5" key="1">
    <citation type="journal article" date="2018" name="PLoS Pathog.">
        <title>Evolution of structural diversity of trichothecenes, a family of toxins produced by plant pathogenic and entomopathogenic fungi.</title>
        <authorList>
            <person name="Proctor R.H."/>
            <person name="McCormick S.P."/>
            <person name="Kim H.S."/>
            <person name="Cardoza R.E."/>
            <person name="Stanley A.M."/>
            <person name="Lindo L."/>
            <person name="Kelly A."/>
            <person name="Brown D.W."/>
            <person name="Lee T."/>
            <person name="Vaughan M.M."/>
            <person name="Alexander N.J."/>
            <person name="Busman M."/>
            <person name="Gutierrez S."/>
        </authorList>
    </citation>
    <scope>NUCLEOTIDE SEQUENCE [LARGE SCALE GENOMIC DNA]</scope>
    <source>
        <strain evidence="4 5">NRRL 3299</strain>
    </source>
</reference>
<evidence type="ECO:0000313" key="4">
    <source>
        <dbReference type="EMBL" id="RGP66113.1"/>
    </source>
</evidence>
<dbReference type="AlphaFoldDB" id="A0A395S129"/>
<accession>A0A395S129</accession>
<dbReference type="CDD" id="cd05233">
    <property type="entry name" value="SDR_c"/>
    <property type="match status" value="1"/>
</dbReference>
<keyword evidence="2" id="KW-0521">NADP</keyword>
<sequence length="223" mass="24331">MEEQQVVGSVQYAFGPDGVLVTGPVLMDDPASGKIICAFCRVPKSEHSFLTMAPYNFKSQFCLDCERKPRSDQPPPSTLGKREWTVWIVGVIDILVNNAVLADPAKVLPINDTTLANFLEIMHGNVYAPVSLITRVLPYFPKYGGRVINISSVLAYQGNQDPTMTYGASKPTLQAYTRSIADSFGEKTQATFNSVIVGLNATDSIKASMDMELMPSGFLNAQI</sequence>
<dbReference type="PANTHER" id="PTHR43618">
    <property type="entry name" value="7-ALPHA-HYDROXYSTEROID DEHYDROGENASE"/>
    <property type="match status" value="1"/>
</dbReference>
<dbReference type="Gene3D" id="3.40.50.720">
    <property type="entry name" value="NAD(P)-binding Rossmann-like Domain"/>
    <property type="match status" value="1"/>
</dbReference>
<comment type="caution">
    <text evidence="4">The sequence shown here is derived from an EMBL/GenBank/DDBJ whole genome shotgun (WGS) entry which is preliminary data.</text>
</comment>
<evidence type="ECO:0000256" key="1">
    <source>
        <dbReference type="ARBA" id="ARBA00006484"/>
    </source>
</evidence>
<proteinExistence type="inferred from homology"/>
<gene>
    <name evidence="4" type="ORF">FSPOR_6939</name>
</gene>
<evidence type="ECO:0000313" key="5">
    <source>
        <dbReference type="Proteomes" id="UP000266152"/>
    </source>
</evidence>
<evidence type="ECO:0000256" key="3">
    <source>
        <dbReference type="ARBA" id="ARBA00023002"/>
    </source>
</evidence>
<dbReference type="PRINTS" id="PR00081">
    <property type="entry name" value="GDHRDH"/>
</dbReference>